<dbReference type="PANTHER" id="PTHR46586:SF3">
    <property type="entry name" value="ANKYRIN REPEAT-CONTAINING PROTEIN"/>
    <property type="match status" value="1"/>
</dbReference>
<dbReference type="Gene3D" id="1.25.40.20">
    <property type="entry name" value="Ankyrin repeat-containing domain"/>
    <property type="match status" value="2"/>
</dbReference>
<dbReference type="InterPro" id="IPR036770">
    <property type="entry name" value="Ankyrin_rpt-contain_sf"/>
</dbReference>
<evidence type="ECO:0008006" key="3">
    <source>
        <dbReference type="Google" id="ProtNLM"/>
    </source>
</evidence>
<dbReference type="GeneID" id="31360565"/>
<dbReference type="SUPFAM" id="SSF48403">
    <property type="entry name" value="Ankyrin repeat"/>
    <property type="match status" value="1"/>
</dbReference>
<evidence type="ECO:0000313" key="2">
    <source>
        <dbReference type="Proteomes" id="UP000001396"/>
    </source>
</evidence>
<name>D3B9D5_HETP5</name>
<keyword evidence="2" id="KW-1185">Reference proteome</keyword>
<gene>
    <name evidence="1" type="ORF">PPL_05079</name>
</gene>
<dbReference type="InterPro" id="IPR052050">
    <property type="entry name" value="SecEffector_AnkRepeat"/>
</dbReference>
<dbReference type="AlphaFoldDB" id="D3B9D5"/>
<dbReference type="RefSeq" id="XP_020433964.1">
    <property type="nucleotide sequence ID" value="XM_020575975.1"/>
</dbReference>
<dbReference type="PANTHER" id="PTHR46586">
    <property type="entry name" value="ANKYRIN REPEAT-CONTAINING PROTEIN"/>
    <property type="match status" value="1"/>
</dbReference>
<reference evidence="1 2" key="1">
    <citation type="journal article" date="2011" name="Genome Res.">
        <title>Phylogeny-wide analysis of social amoeba genomes highlights ancient origins for complex intercellular communication.</title>
        <authorList>
            <person name="Heidel A.J."/>
            <person name="Lawal H.M."/>
            <person name="Felder M."/>
            <person name="Schilde C."/>
            <person name="Helps N.R."/>
            <person name="Tunggal B."/>
            <person name="Rivero F."/>
            <person name="John U."/>
            <person name="Schleicher M."/>
            <person name="Eichinger L."/>
            <person name="Platzer M."/>
            <person name="Noegel A.A."/>
            <person name="Schaap P."/>
            <person name="Gloeckner G."/>
        </authorList>
    </citation>
    <scope>NUCLEOTIDE SEQUENCE [LARGE SCALE GENOMIC DNA]</scope>
    <source>
        <strain evidence="2">ATCC 26659 / Pp 5 / PN500</strain>
    </source>
</reference>
<organism evidence="1 2">
    <name type="scientific">Heterostelium pallidum (strain ATCC 26659 / Pp 5 / PN500)</name>
    <name type="common">Cellular slime mold</name>
    <name type="synonym">Polysphondylium pallidum</name>
    <dbReference type="NCBI Taxonomy" id="670386"/>
    <lineage>
        <taxon>Eukaryota</taxon>
        <taxon>Amoebozoa</taxon>
        <taxon>Evosea</taxon>
        <taxon>Eumycetozoa</taxon>
        <taxon>Dictyostelia</taxon>
        <taxon>Acytosteliales</taxon>
        <taxon>Acytosteliaceae</taxon>
        <taxon>Heterostelium</taxon>
    </lineage>
</organism>
<dbReference type="EMBL" id="ADBJ01000022">
    <property type="protein sequence ID" value="EFA81847.1"/>
    <property type="molecule type" value="Genomic_DNA"/>
</dbReference>
<protein>
    <recommendedName>
        <fullName evidence="3">Ankyrin repeat protein</fullName>
    </recommendedName>
</protein>
<proteinExistence type="predicted"/>
<dbReference type="STRING" id="670386.D3B9D5"/>
<dbReference type="Pfam" id="PF13637">
    <property type="entry name" value="Ank_4"/>
    <property type="match status" value="1"/>
</dbReference>
<dbReference type="InterPro" id="IPR002110">
    <property type="entry name" value="Ankyrin_rpt"/>
</dbReference>
<evidence type="ECO:0000313" key="1">
    <source>
        <dbReference type="EMBL" id="EFA81847.1"/>
    </source>
</evidence>
<accession>D3B9D5</accession>
<dbReference type="SUPFAM" id="SSF140860">
    <property type="entry name" value="Pseudo ankyrin repeat-like"/>
    <property type="match status" value="1"/>
</dbReference>
<dbReference type="Proteomes" id="UP000001396">
    <property type="component" value="Unassembled WGS sequence"/>
</dbReference>
<sequence length="546" mass="63472">MNNIRNYQSYKWNEALDSPHVLAGNGYFDLLKKCINRKSNGIIESFDMRLLNCAIRGGSVEMFSYLFDLQQLERRIEIKSPQYFPNELLANASQCGRLDIVQFLLDRITEYLWDFNYALAQAPFSGDLSVLKFFSDPKYARFYQPRTNYGEVFNSAARSGNIAMIEWLVENRSQGLEKSNMLLAAISGKQLETIEYLLRNHHSLFDKKSPEYLRVVTHEHNSSIETFKLFYDQGFACSDTVFRNATISGNLPLLKWLHSNTTYKCTDSMYLASDYNYFDILKWLNENRSGEGCSYNEMDVAATNGNLEIVRFLHQNRSEGCSYNAFDGAAENGHLHVVQWLYANRTNEGFSVGTIDQVAMKGHHQVVEWLELNTTQRCSRDILEYVVEEGHLGMLIYCHERNGDNNHYRFSEDTMDVAISRGHLHMAKWLHANRTEGCTPAAFLNAIRSDTDRTDIIEWIFENRTEYSLELVDLDDSVQFVLCRNNHRILTWLLERVSYTAENLRDYINIMDSYYPTFIESIDVLNHYLQKCELSKQIKIHEITLD</sequence>
<comment type="caution">
    <text evidence="1">The sequence shown here is derived from an EMBL/GenBank/DDBJ whole genome shotgun (WGS) entry which is preliminary data.</text>
</comment>
<dbReference type="InParanoid" id="D3B9D5"/>